<feature type="compositionally biased region" description="Basic and acidic residues" evidence="13">
    <location>
        <begin position="1952"/>
        <end position="1963"/>
    </location>
</feature>
<dbReference type="CDD" id="cd12570">
    <property type="entry name" value="RRM5_MRD1"/>
    <property type="match status" value="1"/>
</dbReference>
<organism evidence="16 17">
    <name type="scientific">Podospora appendiculata</name>
    <dbReference type="NCBI Taxonomy" id="314037"/>
    <lineage>
        <taxon>Eukaryota</taxon>
        <taxon>Fungi</taxon>
        <taxon>Dikarya</taxon>
        <taxon>Ascomycota</taxon>
        <taxon>Pezizomycotina</taxon>
        <taxon>Sordariomycetes</taxon>
        <taxon>Sordariomycetidae</taxon>
        <taxon>Sordariales</taxon>
        <taxon>Podosporaceae</taxon>
        <taxon>Podospora</taxon>
    </lineage>
</organism>
<feature type="compositionally biased region" description="Low complexity" evidence="13">
    <location>
        <begin position="1536"/>
        <end position="1549"/>
    </location>
</feature>
<feature type="region of interest" description="Disordered" evidence="13">
    <location>
        <begin position="266"/>
        <end position="291"/>
    </location>
</feature>
<gene>
    <name evidence="16" type="ORF">B0T22DRAFT_438090</name>
</gene>
<reference evidence="16" key="2">
    <citation type="submission" date="2023-06" db="EMBL/GenBank/DDBJ databases">
        <authorList>
            <consortium name="Lawrence Berkeley National Laboratory"/>
            <person name="Haridas S."/>
            <person name="Hensen N."/>
            <person name="Bonometti L."/>
            <person name="Westerberg I."/>
            <person name="Brannstrom I.O."/>
            <person name="Guillou S."/>
            <person name="Cros-Aarteil S."/>
            <person name="Calhoun S."/>
            <person name="Kuo A."/>
            <person name="Mondo S."/>
            <person name="Pangilinan J."/>
            <person name="Riley R."/>
            <person name="Labutti K."/>
            <person name="Andreopoulos B."/>
            <person name="Lipzen A."/>
            <person name="Chen C."/>
            <person name="Yanf M."/>
            <person name="Daum C."/>
            <person name="Ng V."/>
            <person name="Clum A."/>
            <person name="Steindorff A."/>
            <person name="Ohm R."/>
            <person name="Martin F."/>
            <person name="Silar P."/>
            <person name="Natvig D."/>
            <person name="Lalanne C."/>
            <person name="Gautier V."/>
            <person name="Ament-Velasquez S.L."/>
            <person name="Kruys A."/>
            <person name="Hutchinson M.I."/>
            <person name="Powell A.J."/>
            <person name="Barry K."/>
            <person name="Miller A.N."/>
            <person name="Grigoriev I.V."/>
            <person name="Debuchy R."/>
            <person name="Gladieux P."/>
            <person name="Thoren M.H."/>
            <person name="Johannesson H."/>
        </authorList>
    </citation>
    <scope>NUCLEOTIDE SEQUENCE</scope>
    <source>
        <strain evidence="16">CBS 314.62</strain>
    </source>
</reference>
<evidence type="ECO:0000256" key="10">
    <source>
        <dbReference type="ARBA" id="ARBA00057379"/>
    </source>
</evidence>
<proteinExistence type="inferred from homology"/>
<dbReference type="PANTHER" id="PTHR48039:SF5">
    <property type="entry name" value="RNA-BINDING PROTEIN 28"/>
    <property type="match status" value="1"/>
</dbReference>
<comment type="function">
    <text evidence="10">Involved in pre-rRNA processing.</text>
</comment>
<keyword evidence="5" id="KW-0698">rRNA processing</keyword>
<evidence type="ECO:0000256" key="13">
    <source>
        <dbReference type="SAM" id="MobiDB-lite"/>
    </source>
</evidence>
<comment type="similarity">
    <text evidence="2">Belongs to the RRM MRD1 family.</text>
</comment>
<protein>
    <recommendedName>
        <fullName evidence="4">Multiple RNA-binding domain-containing protein 1</fullName>
    </recommendedName>
</protein>
<dbReference type="FunFam" id="3.30.70.330:FF:000452">
    <property type="entry name" value="Multiple RNA-binding domain-containing protein 1"/>
    <property type="match status" value="1"/>
</dbReference>
<feature type="domain" description="TEA" evidence="15">
    <location>
        <begin position="1031"/>
        <end position="1117"/>
    </location>
</feature>
<dbReference type="FunFam" id="3.30.70.330:FF:000247">
    <property type="entry name" value="Multiple RNA-binding domain-containing protein 1"/>
    <property type="match status" value="1"/>
</dbReference>
<dbReference type="GO" id="GO:0006364">
    <property type="term" value="P:rRNA processing"/>
    <property type="evidence" value="ECO:0007669"/>
    <property type="project" value="UniProtKB-KW"/>
</dbReference>
<dbReference type="GO" id="GO:1990904">
    <property type="term" value="C:ribonucleoprotein complex"/>
    <property type="evidence" value="ECO:0007669"/>
    <property type="project" value="UniProtKB-KW"/>
</dbReference>
<keyword evidence="9" id="KW-0687">Ribonucleoprotein</keyword>
<feature type="compositionally biased region" description="Basic and acidic residues" evidence="13">
    <location>
        <begin position="100"/>
        <end position="117"/>
    </location>
</feature>
<evidence type="ECO:0000256" key="6">
    <source>
        <dbReference type="ARBA" id="ARBA00022737"/>
    </source>
</evidence>
<dbReference type="InterPro" id="IPR038096">
    <property type="entry name" value="TEA/ATTS_sf"/>
</dbReference>
<feature type="region of interest" description="Disordered" evidence="13">
    <location>
        <begin position="1465"/>
        <end position="1488"/>
    </location>
</feature>
<dbReference type="CDD" id="cd12568">
    <property type="entry name" value="RRM3_MRD1"/>
    <property type="match status" value="1"/>
</dbReference>
<evidence type="ECO:0000256" key="4">
    <source>
        <dbReference type="ARBA" id="ARBA00013428"/>
    </source>
</evidence>
<evidence type="ECO:0000256" key="3">
    <source>
        <dbReference type="ARBA" id="ARBA00008421"/>
    </source>
</evidence>
<dbReference type="EMBL" id="JAULSO010000001">
    <property type="protein sequence ID" value="KAK3695058.1"/>
    <property type="molecule type" value="Genomic_DNA"/>
</dbReference>
<feature type="DNA-binding region" description="TEA" evidence="12">
    <location>
        <begin position="1031"/>
        <end position="1117"/>
    </location>
</feature>
<evidence type="ECO:0000256" key="12">
    <source>
        <dbReference type="PROSITE-ProRule" id="PRU00505"/>
    </source>
</evidence>
<evidence type="ECO:0000259" key="15">
    <source>
        <dbReference type="PROSITE" id="PS51088"/>
    </source>
</evidence>
<evidence type="ECO:0000256" key="1">
    <source>
        <dbReference type="ARBA" id="ARBA00004123"/>
    </source>
</evidence>
<feature type="domain" description="RRM" evidence="14">
    <location>
        <begin position="698"/>
        <end position="775"/>
    </location>
</feature>
<evidence type="ECO:0000256" key="8">
    <source>
        <dbReference type="ARBA" id="ARBA00023242"/>
    </source>
</evidence>
<dbReference type="PROSITE" id="PS50102">
    <property type="entry name" value="RRM"/>
    <property type="match status" value="4"/>
</dbReference>
<dbReference type="SMART" id="SM00360">
    <property type="entry name" value="RRM"/>
    <property type="match status" value="5"/>
</dbReference>
<feature type="region of interest" description="Disordered" evidence="13">
    <location>
        <begin position="1873"/>
        <end position="1892"/>
    </location>
</feature>
<feature type="domain" description="RRM" evidence="14">
    <location>
        <begin position="593"/>
        <end position="676"/>
    </location>
</feature>
<evidence type="ECO:0000313" key="17">
    <source>
        <dbReference type="Proteomes" id="UP001270362"/>
    </source>
</evidence>
<feature type="compositionally biased region" description="Polar residues" evidence="13">
    <location>
        <begin position="269"/>
        <end position="279"/>
    </location>
</feature>
<dbReference type="CDD" id="cd12319">
    <property type="entry name" value="RRM4_MRD1"/>
    <property type="match status" value="1"/>
</dbReference>
<evidence type="ECO:0000256" key="7">
    <source>
        <dbReference type="ARBA" id="ARBA00022884"/>
    </source>
</evidence>
<dbReference type="InterPro" id="IPR035979">
    <property type="entry name" value="RBD_domain_sf"/>
</dbReference>
<dbReference type="InterPro" id="IPR051945">
    <property type="entry name" value="RRM_MRD1_RNA_proc_ribogen"/>
</dbReference>
<reference evidence="16" key="1">
    <citation type="journal article" date="2023" name="Mol. Phylogenet. Evol.">
        <title>Genome-scale phylogeny and comparative genomics of the fungal order Sordariales.</title>
        <authorList>
            <person name="Hensen N."/>
            <person name="Bonometti L."/>
            <person name="Westerberg I."/>
            <person name="Brannstrom I.O."/>
            <person name="Guillou S."/>
            <person name="Cros-Aarteil S."/>
            <person name="Calhoun S."/>
            <person name="Haridas S."/>
            <person name="Kuo A."/>
            <person name="Mondo S."/>
            <person name="Pangilinan J."/>
            <person name="Riley R."/>
            <person name="LaButti K."/>
            <person name="Andreopoulos B."/>
            <person name="Lipzen A."/>
            <person name="Chen C."/>
            <person name="Yan M."/>
            <person name="Daum C."/>
            <person name="Ng V."/>
            <person name="Clum A."/>
            <person name="Steindorff A."/>
            <person name="Ohm R.A."/>
            <person name="Martin F."/>
            <person name="Silar P."/>
            <person name="Natvig D.O."/>
            <person name="Lalanne C."/>
            <person name="Gautier V."/>
            <person name="Ament-Velasquez S.L."/>
            <person name="Kruys A."/>
            <person name="Hutchinson M.I."/>
            <person name="Powell A.J."/>
            <person name="Barry K."/>
            <person name="Miller A.N."/>
            <person name="Grigoriev I.V."/>
            <person name="Debuchy R."/>
            <person name="Gladieux P."/>
            <person name="Hiltunen Thoren M."/>
            <person name="Johannesson H."/>
        </authorList>
    </citation>
    <scope>NUCLEOTIDE SEQUENCE</scope>
    <source>
        <strain evidence="16">CBS 314.62</strain>
    </source>
</reference>
<dbReference type="GO" id="GO:0003729">
    <property type="term" value="F:mRNA binding"/>
    <property type="evidence" value="ECO:0007669"/>
    <property type="project" value="TreeGrafter"/>
</dbReference>
<keyword evidence="6" id="KW-0677">Repeat</keyword>
<feature type="domain" description="RRM" evidence="14">
    <location>
        <begin position="303"/>
        <end position="379"/>
    </location>
</feature>
<dbReference type="Gene3D" id="3.30.70.330">
    <property type="match status" value="5"/>
</dbReference>
<feature type="compositionally biased region" description="Low complexity" evidence="13">
    <location>
        <begin position="176"/>
        <end position="194"/>
    </location>
</feature>
<name>A0AAE0XKE3_9PEZI</name>
<dbReference type="GO" id="GO:0003700">
    <property type="term" value="F:DNA-binding transcription factor activity"/>
    <property type="evidence" value="ECO:0007669"/>
    <property type="project" value="InterPro"/>
</dbReference>
<dbReference type="Pfam" id="PF01285">
    <property type="entry name" value="TEA"/>
    <property type="match status" value="1"/>
</dbReference>
<feature type="region of interest" description="Disordered" evidence="13">
    <location>
        <begin position="98"/>
        <end position="117"/>
    </location>
</feature>
<accession>A0AAE0XKE3</accession>
<evidence type="ECO:0000256" key="2">
    <source>
        <dbReference type="ARBA" id="ARBA00008033"/>
    </source>
</evidence>
<feature type="region of interest" description="Disordered" evidence="13">
    <location>
        <begin position="171"/>
        <end position="194"/>
    </location>
</feature>
<dbReference type="CDD" id="cd12565">
    <property type="entry name" value="RRM1_MRD1"/>
    <property type="match status" value="1"/>
</dbReference>
<feature type="compositionally biased region" description="Basic and acidic residues" evidence="13">
    <location>
        <begin position="280"/>
        <end position="291"/>
    </location>
</feature>
<feature type="region of interest" description="Disordered" evidence="13">
    <location>
        <begin position="1419"/>
        <end position="1444"/>
    </location>
</feature>
<evidence type="ECO:0000313" key="16">
    <source>
        <dbReference type="EMBL" id="KAK3695058.1"/>
    </source>
</evidence>
<dbReference type="PANTHER" id="PTHR48039">
    <property type="entry name" value="RNA-BINDING MOTIF PROTEIN 14B"/>
    <property type="match status" value="1"/>
</dbReference>
<dbReference type="InterPro" id="IPR000504">
    <property type="entry name" value="RRM_dom"/>
</dbReference>
<evidence type="ECO:0000256" key="5">
    <source>
        <dbReference type="ARBA" id="ARBA00022552"/>
    </source>
</evidence>
<dbReference type="GO" id="GO:0005634">
    <property type="term" value="C:nucleus"/>
    <property type="evidence" value="ECO:0007669"/>
    <property type="project" value="UniProtKB-SubCell"/>
</dbReference>
<dbReference type="PROSITE" id="PS51088">
    <property type="entry name" value="TEA_2"/>
    <property type="match status" value="1"/>
</dbReference>
<feature type="compositionally biased region" description="Polar residues" evidence="13">
    <location>
        <begin position="1469"/>
        <end position="1488"/>
    </location>
</feature>
<keyword evidence="8" id="KW-0539">Nucleus</keyword>
<comment type="subcellular location">
    <subcellularLocation>
        <location evidence="1">Nucleus</location>
    </subcellularLocation>
</comment>
<evidence type="ECO:0000256" key="9">
    <source>
        <dbReference type="ARBA" id="ARBA00023274"/>
    </source>
</evidence>
<evidence type="ECO:0000256" key="11">
    <source>
        <dbReference type="PROSITE-ProRule" id="PRU00176"/>
    </source>
</evidence>
<evidence type="ECO:0000259" key="14">
    <source>
        <dbReference type="PROSITE" id="PS50102"/>
    </source>
</evidence>
<keyword evidence="17" id="KW-1185">Reference proteome</keyword>
<feature type="region of interest" description="Disordered" evidence="13">
    <location>
        <begin position="1912"/>
        <end position="1963"/>
    </location>
</feature>
<dbReference type="InterPro" id="IPR034482">
    <property type="entry name" value="Mrd1_RRM3"/>
</dbReference>
<feature type="domain" description="RRM" evidence="14">
    <location>
        <begin position="4"/>
        <end position="77"/>
    </location>
</feature>
<dbReference type="SMART" id="SM00426">
    <property type="entry name" value="TEA"/>
    <property type="match status" value="1"/>
</dbReference>
<dbReference type="Proteomes" id="UP001270362">
    <property type="component" value="Unassembled WGS sequence"/>
</dbReference>
<dbReference type="Pfam" id="PF00076">
    <property type="entry name" value="RRM_1"/>
    <property type="match status" value="4"/>
</dbReference>
<keyword evidence="7 11" id="KW-0694">RNA-binding</keyword>
<feature type="region of interest" description="Disordered" evidence="13">
    <location>
        <begin position="1536"/>
        <end position="1581"/>
    </location>
</feature>
<dbReference type="InterPro" id="IPR012677">
    <property type="entry name" value="Nucleotide-bd_a/b_plait_sf"/>
</dbReference>
<dbReference type="Gene3D" id="6.10.20.40">
    <property type="entry name" value="TEA/ATTS domain"/>
    <property type="match status" value="1"/>
</dbReference>
<dbReference type="InterPro" id="IPR000818">
    <property type="entry name" value="TEA/ATTS_dom"/>
</dbReference>
<sequence length="1963" mass="217344">MESSRIYVKNLPPAISEADFRKHFSAEGREVTDVKLIPRRRIGFVGYKSHEDAARAVKYFNRTFIRMSRIGVDLATPAAPGRDAPKDVLLKSKTLGTTAAKDDADARKRKRDPLDVADPKLHEYLEVMGNPSKKSRPEDLAGASMAMAIPAVIPAMEEGESDDEYVEIPSRPRTQAEPASAPVSAPATEPAAREVTVTVPEVEVERNLPAPEDVHDVSMGATDDDWLRSRTNRVLDFVDPDDPSFPIRPAAPAPAAVSVSKAPVVNSAQENEQVEPQSTLDEHEGSAKDLSPESALSMVEKTCRLFLRNLSYAVTEDAIREYFGKFGTLEEVNLPLDNQNKTKGFAMIRYEDPSSAVAAFQMDRSTFQGRIIHILPAAAKRDNTLDEFAMSRLPLKKQHLLRKKAEAVSSTFNWNSLFMSQDAVNTAMAERLGVSKHELLDPTDASAAVKQAIAETTVIQEAKAYFAANGVNIDALKSQQRGDTSILVKNIAHSTIEELRQLFEEHGTVLRVLMPPSGTIAIVQFAQPAQCRAAFVKKAYSRFKESVLFLEKGPKGLFVDNVAPSDDRPAGIQKVSVAELLERDDAEDQLETSSLFVRNLNFATTTEGLIEAFKPLDGFVSAKVKTKTDPKKPGQILSMGFGFCAFKTKEQAHAALKVMDGYVLDAHKLSVKASHKGLDAAEERRREDLAKKGASQRTKIVIKNLPFEASKKDVRTLFSTYGKVVALRIPKKFNQTSRGFAFAEFSTPKEAFNALTSLKDTHFLGRRLVLDYAEAEEVDPEEQIKAMEKKIRGQVNKVALQQLTGVGRTKVNIVQSWAHASEPLPWSDVVFADRWLGFVEGLQDVADVFDPLACQLFVAVAEVFQYGMIKVDPSFAINHSRAGQERPNGVLGIRSSFPAMQLQKRLPVLSSQCYSPMPDYAVEDSHGLPTSRQPLRESTGNAQHQLERLARFQAHRLNLDPLLIPSSSMPTPPIVPTQSLGSAYDAPSYSRLQQRHKIHVQRRRRWGSRGINPISLAPQFQAYRKKQADKDDKSDQKWPDVLEEAFLDALLLVPPMGRKKFSMRGHPYGRNMLIAEYLWVAYCASLPPDMEPDERMRRGRKQVSSHIQVLKNFFRHHTTFHFFFLGEEPKKDKNKERKEDVGDTDLFKKSPVLIALTEGRLPDVRLNFDYFAQILALNDQVTIRPRRTWIFVSNPDLVVGEDGCGHLPATGDKLDKSEYPHLKRNLEREKWAKEEQQIFKGSLVHEFTKEMHQIYSSTVKELSSEWETSFPDLHRRLESIVATDPSCDILHMHSTLELKDKRGFPDGSELNSWIEINIEQPRLLNHRWKVHTQLVRPTVLSYTKENPNPKAVYEASAELAIQYQHRPGCDGPRNGGRDPCDCISQRCKRDWVTVPFPADEWARTLTNCGQYPAHPFTGSGRRVNRGRAAVKKEDEDDDSDGSNYTQMELVPQIAMMQEIWSCPPEAPQDRTTFSYGADSQPSSTPTTQRWTRRALILWTFETVHSVNREGKLVTAQNGKTSWRFLTVIDPTTQYHQQQSLLSGPSSASSNYGDSMTPGGGFSPAASAGPALDRDAIMSPTPNYEQQLNSLSAHMSKNYTAPTTWESQRMHHPSYGAHMIAPSVGGPAASIPAGFDMLDSLGGLSGLATPPPTASLSSSFAPSFDSGLSSADHLYMTAHYHSHSHSAAAGLSATDSQALSDISAVTDPFLASAGSSFDMGGVYDDHGSTDHWDSGAYAHGQAVTGIDASNWPSGYTTAATTAGGSNAGVLGWVQTPPGSRNNSVGHVQPHLQTQQQQQQYWTGADEHGIWIPVTSSADAMAPAPALWSTSGPLLDDEGGAAEGGHDWLHVRSSISTAGGSDLSQDWEEIVNQASEASAAHHHHHHHQQQQEDLQQHMMNTTTSSSQLHIPIRAQQGTKRSRPDSLSAECESYPRTSMPKLTHHHHQATARPSPRHDGGLKQEPW</sequence>
<dbReference type="SUPFAM" id="SSF54928">
    <property type="entry name" value="RNA-binding domain, RBD"/>
    <property type="match status" value="4"/>
</dbReference>
<comment type="caution">
    <text evidence="16">The sequence shown here is derived from an EMBL/GenBank/DDBJ whole genome shotgun (WGS) entry which is preliminary data.</text>
</comment>
<comment type="similarity">
    <text evidence="3">Belongs to the TEC1 family.</text>
</comment>